<name>A0ABM0Z9N1_CAMSA</name>
<protein>
    <submittedName>
        <fullName evidence="3">Uncharacterized protein LOC104788349</fullName>
    </submittedName>
</protein>
<sequence>MEDEKTEIRVMVLCFLFCLIFIGIIGRASYVCNCVHTDHDVPDITVPLMNIAVLNSTKTRFSAKWNLSIRVPNTLPGPFICLQGDFQASLLYKNITIATSPAKSYNNLQPYWAQLLKVSGVVSEEDTNGAIAKNIMGDIKETNEVWFGSRLFFPDCREMTTGMMSYTCDEAKFHIDSNSQITATAFGNPICHYDYDH</sequence>
<organism evidence="2 3">
    <name type="scientific">Camelina sativa</name>
    <name type="common">False flax</name>
    <name type="synonym">Myagrum sativum</name>
    <dbReference type="NCBI Taxonomy" id="90675"/>
    <lineage>
        <taxon>Eukaryota</taxon>
        <taxon>Viridiplantae</taxon>
        <taxon>Streptophyta</taxon>
        <taxon>Embryophyta</taxon>
        <taxon>Tracheophyta</taxon>
        <taxon>Spermatophyta</taxon>
        <taxon>Magnoliopsida</taxon>
        <taxon>eudicotyledons</taxon>
        <taxon>Gunneridae</taxon>
        <taxon>Pentapetalae</taxon>
        <taxon>rosids</taxon>
        <taxon>malvids</taxon>
        <taxon>Brassicales</taxon>
        <taxon>Brassicaceae</taxon>
        <taxon>Camelineae</taxon>
        <taxon>Camelina</taxon>
    </lineage>
</organism>
<feature type="transmembrane region" description="Helical" evidence="1">
    <location>
        <begin position="12"/>
        <end position="30"/>
    </location>
</feature>
<keyword evidence="1" id="KW-0472">Membrane</keyword>
<reference evidence="3" key="2">
    <citation type="submission" date="2025-08" db="UniProtKB">
        <authorList>
            <consortium name="RefSeq"/>
        </authorList>
    </citation>
    <scope>IDENTIFICATION</scope>
    <source>
        <tissue evidence="3">Leaf</tissue>
    </source>
</reference>
<dbReference type="Proteomes" id="UP000694864">
    <property type="component" value="Chromosome 5"/>
</dbReference>
<dbReference type="PANTHER" id="PTHR31125">
    <property type="entry name" value="F20P5.22 PROTEIN-RELATED"/>
    <property type="match status" value="1"/>
</dbReference>
<dbReference type="GeneID" id="104788349"/>
<keyword evidence="1" id="KW-1133">Transmembrane helix</keyword>
<keyword evidence="2" id="KW-1185">Reference proteome</keyword>
<evidence type="ECO:0000313" key="3">
    <source>
        <dbReference type="RefSeq" id="XP_010512405.1"/>
    </source>
</evidence>
<accession>A0ABM0Z9N1</accession>
<gene>
    <name evidence="3" type="primary">LOC104788349</name>
</gene>
<proteinExistence type="predicted"/>
<keyword evidence="1" id="KW-0812">Transmembrane</keyword>
<evidence type="ECO:0000256" key="1">
    <source>
        <dbReference type="SAM" id="Phobius"/>
    </source>
</evidence>
<dbReference type="RefSeq" id="XP_010512405.1">
    <property type="nucleotide sequence ID" value="XM_010514103.2"/>
</dbReference>
<dbReference type="PANTHER" id="PTHR31125:SF8">
    <property type="entry name" value="F20P5.22 PROTEIN"/>
    <property type="match status" value="1"/>
</dbReference>
<reference evidence="2" key="1">
    <citation type="journal article" date="2014" name="Nat. Commun.">
        <title>The emerging biofuel crop Camelina sativa retains a highly undifferentiated hexaploid genome structure.</title>
        <authorList>
            <person name="Kagale S."/>
            <person name="Koh C."/>
            <person name="Nixon J."/>
            <person name="Bollina V."/>
            <person name="Clarke W.E."/>
            <person name="Tuteja R."/>
            <person name="Spillane C."/>
            <person name="Robinson S.J."/>
            <person name="Links M.G."/>
            <person name="Clarke C."/>
            <person name="Higgins E.E."/>
            <person name="Huebert T."/>
            <person name="Sharpe A.G."/>
            <person name="Parkin I.A."/>
        </authorList>
    </citation>
    <scope>NUCLEOTIDE SEQUENCE [LARGE SCALE GENOMIC DNA]</scope>
    <source>
        <strain evidence="2">cv. DH55</strain>
    </source>
</reference>
<dbReference type="Pfam" id="PF06651">
    <property type="entry name" value="DUF1163"/>
    <property type="match status" value="1"/>
</dbReference>
<evidence type="ECO:0000313" key="2">
    <source>
        <dbReference type="Proteomes" id="UP000694864"/>
    </source>
</evidence>
<dbReference type="InterPro" id="IPR009544">
    <property type="entry name" value="DUF1163"/>
</dbReference>